<dbReference type="RefSeq" id="WP_125323455.1">
    <property type="nucleotide sequence ID" value="NZ_AP024889.1"/>
</dbReference>
<dbReference type="GO" id="GO:0055085">
    <property type="term" value="P:transmembrane transport"/>
    <property type="evidence" value="ECO:0007669"/>
    <property type="project" value="UniProtKB-ARBA"/>
</dbReference>
<dbReference type="GO" id="GO:0030246">
    <property type="term" value="F:carbohydrate binding"/>
    <property type="evidence" value="ECO:0007669"/>
    <property type="project" value="TreeGrafter"/>
</dbReference>
<dbReference type="PANTHER" id="PTHR30036">
    <property type="entry name" value="D-XYLOSE-BINDING PERIPLASMIC PROTEIN"/>
    <property type="match status" value="1"/>
</dbReference>
<dbReference type="AlphaFoldDB" id="A0A3R9ED08"/>
<dbReference type="GO" id="GO:0030288">
    <property type="term" value="C:outer membrane-bounded periplasmic space"/>
    <property type="evidence" value="ECO:0007669"/>
    <property type="project" value="TreeGrafter"/>
</dbReference>
<protein>
    <recommendedName>
        <fullName evidence="3">Autoinducer 2-binding periplasmic protein LuxP</fullName>
    </recommendedName>
</protein>
<comment type="subcellular location">
    <subcellularLocation>
        <location evidence="1">Periplasm</location>
    </subcellularLocation>
</comment>
<feature type="domain" description="Periplasmic binding protein" evidence="4">
    <location>
        <begin position="27"/>
        <end position="311"/>
    </location>
</feature>
<evidence type="ECO:0000313" key="5">
    <source>
        <dbReference type="EMBL" id="RSD27577.1"/>
    </source>
</evidence>
<proteinExistence type="inferred from homology"/>
<gene>
    <name evidence="5" type="ORF">EJA03_19805</name>
</gene>
<dbReference type="Gene3D" id="3.40.50.2300">
    <property type="match status" value="2"/>
</dbReference>
<evidence type="ECO:0000256" key="1">
    <source>
        <dbReference type="ARBA" id="ARBA00004418"/>
    </source>
</evidence>
<reference evidence="5 6" key="1">
    <citation type="submission" date="2018-12" db="EMBL/GenBank/DDBJ databases">
        <title>Genomic taxonomy of the Vibrionaceae family.</title>
        <authorList>
            <person name="Gomez-Gil B."/>
            <person name="Enciso-Ibarra K."/>
        </authorList>
    </citation>
    <scope>NUCLEOTIDE SEQUENCE [LARGE SCALE GENOMIC DNA]</scope>
    <source>
        <strain evidence="5 6">CAIM 594</strain>
    </source>
</reference>
<evidence type="ECO:0000259" key="4">
    <source>
        <dbReference type="Pfam" id="PF13407"/>
    </source>
</evidence>
<evidence type="ECO:0000256" key="2">
    <source>
        <dbReference type="ARBA" id="ARBA00007639"/>
    </source>
</evidence>
<dbReference type="InterPro" id="IPR050555">
    <property type="entry name" value="Bact_Solute-Bind_Prot2"/>
</dbReference>
<evidence type="ECO:0000256" key="3">
    <source>
        <dbReference type="ARBA" id="ARBA00022181"/>
    </source>
</evidence>
<evidence type="ECO:0000313" key="6">
    <source>
        <dbReference type="Proteomes" id="UP000269041"/>
    </source>
</evidence>
<accession>A0A3R9ED08</accession>
<dbReference type="OrthoDB" id="3189720at2"/>
<dbReference type="InterPro" id="IPR025997">
    <property type="entry name" value="SBP_2_dom"/>
</dbReference>
<keyword evidence="6" id="KW-1185">Reference proteome</keyword>
<dbReference type="PANTHER" id="PTHR30036:SF7">
    <property type="entry name" value="ABC TRANSPORTER PERIPLASMIC-BINDING PROTEIN YPHF"/>
    <property type="match status" value="1"/>
</dbReference>
<dbReference type="Pfam" id="PF13407">
    <property type="entry name" value="Peripla_BP_4"/>
    <property type="match status" value="1"/>
</dbReference>
<dbReference type="SUPFAM" id="SSF53822">
    <property type="entry name" value="Periplasmic binding protein-like I"/>
    <property type="match status" value="1"/>
</dbReference>
<name>A0A3R9ED08_9VIBR</name>
<dbReference type="EMBL" id="RSFA01000191">
    <property type="protein sequence ID" value="RSD27577.1"/>
    <property type="molecule type" value="Genomic_DNA"/>
</dbReference>
<organism evidence="5 6">
    <name type="scientific">Vibrio pectenicida</name>
    <dbReference type="NCBI Taxonomy" id="62763"/>
    <lineage>
        <taxon>Bacteria</taxon>
        <taxon>Pseudomonadati</taxon>
        <taxon>Pseudomonadota</taxon>
        <taxon>Gammaproteobacteria</taxon>
        <taxon>Vibrionales</taxon>
        <taxon>Vibrionaceae</taxon>
        <taxon>Vibrio</taxon>
    </lineage>
</organism>
<sequence>MSWVKSSVVLILTFFTVDLAVAKQYKFAVVPKEENNPFFQASREGCEAAAKELGNVECVFRGTKGVDVRKQDRIITELISEGVDGIAIAVVQSKFILENSIKRALSAGIPIITYDSDFPSEAIIRNPNLRAAYIGTNNFELGKSLGEALKAQRPSGGTIIIQSGRSDSPNLNLRVMGIRSALSGKKYDTSPGKRLMGENGWKESGKPLYNLGSFEQALEDLQNVLNSYKERNIHAVVAVGGWSQYLSEYRNVAGPYKQAINDKEILIITADTADEQLVYLKDGLANANIGQNPYEMGRQAILTLYKLANKQDIDEIQYIPMTYCTQENYQTCTKN</sequence>
<dbReference type="InterPro" id="IPR028082">
    <property type="entry name" value="Peripla_BP_I"/>
</dbReference>
<comment type="similarity">
    <text evidence="2">Belongs to the bacterial solute-binding protein 2 family.</text>
</comment>
<dbReference type="Proteomes" id="UP000269041">
    <property type="component" value="Unassembled WGS sequence"/>
</dbReference>
<comment type="caution">
    <text evidence="5">The sequence shown here is derived from an EMBL/GenBank/DDBJ whole genome shotgun (WGS) entry which is preliminary data.</text>
</comment>